<keyword evidence="4" id="KW-1185">Reference proteome</keyword>
<protein>
    <recommendedName>
        <fullName evidence="2">Putative auto-transporter adhesin head GIN domain-containing protein</fullName>
    </recommendedName>
</protein>
<feature type="signal peptide" evidence="1">
    <location>
        <begin position="1"/>
        <end position="18"/>
    </location>
</feature>
<dbReference type="Pfam" id="PF10988">
    <property type="entry name" value="DUF2807"/>
    <property type="match status" value="1"/>
</dbReference>
<evidence type="ECO:0000313" key="3">
    <source>
        <dbReference type="EMBL" id="GAA4340369.1"/>
    </source>
</evidence>
<gene>
    <name evidence="3" type="ORF">GCM10023184_38000</name>
</gene>
<evidence type="ECO:0000313" key="4">
    <source>
        <dbReference type="Proteomes" id="UP001501725"/>
    </source>
</evidence>
<dbReference type="EMBL" id="BAABGY010000014">
    <property type="protein sequence ID" value="GAA4340369.1"/>
    <property type="molecule type" value="Genomic_DNA"/>
</dbReference>
<comment type="caution">
    <text evidence="3">The sequence shown here is derived from an EMBL/GenBank/DDBJ whole genome shotgun (WGS) entry which is preliminary data.</text>
</comment>
<evidence type="ECO:0000259" key="2">
    <source>
        <dbReference type="Pfam" id="PF10988"/>
    </source>
</evidence>
<feature type="domain" description="Putative auto-transporter adhesin head GIN" evidence="2">
    <location>
        <begin position="40"/>
        <end position="222"/>
    </location>
</feature>
<name>A0ABP8HJT7_9BACT</name>
<sequence length="232" mass="24804">MRILVATALSVLSLGAAAQDNETITGNGKTVTADVPVKSFDALKASGVYELKLAQGSAESVKIEADENLQALFEVRNEGSQLVIDMKKRKGGLNLKKGSRMTVYVTFRQLKRLELNMVGNVRTEGQLTFNDINLKNNSVGNVDLKLSADRIDVDNDGVGNVVLSGKATNAVFHHDGVGALRAGDLQAQSVSIDNDGVGGAEVNAEKELKVKDSFLGKVKNRGAARMHKKEVI</sequence>
<dbReference type="InterPro" id="IPR021255">
    <property type="entry name" value="DUF2807"/>
</dbReference>
<evidence type="ECO:0000256" key="1">
    <source>
        <dbReference type="SAM" id="SignalP"/>
    </source>
</evidence>
<dbReference type="RefSeq" id="WP_345257439.1">
    <property type="nucleotide sequence ID" value="NZ_BAABGY010000014.1"/>
</dbReference>
<dbReference type="Gene3D" id="2.160.20.120">
    <property type="match status" value="1"/>
</dbReference>
<keyword evidence="1" id="KW-0732">Signal</keyword>
<feature type="chain" id="PRO_5045549378" description="Putative auto-transporter adhesin head GIN domain-containing protein" evidence="1">
    <location>
        <begin position="19"/>
        <end position="232"/>
    </location>
</feature>
<accession>A0ABP8HJT7</accession>
<dbReference type="Proteomes" id="UP001501725">
    <property type="component" value="Unassembled WGS sequence"/>
</dbReference>
<reference evidence="4" key="1">
    <citation type="journal article" date="2019" name="Int. J. Syst. Evol. Microbiol.">
        <title>The Global Catalogue of Microorganisms (GCM) 10K type strain sequencing project: providing services to taxonomists for standard genome sequencing and annotation.</title>
        <authorList>
            <consortium name="The Broad Institute Genomics Platform"/>
            <consortium name="The Broad Institute Genome Sequencing Center for Infectious Disease"/>
            <person name="Wu L."/>
            <person name="Ma J."/>
        </authorList>
    </citation>
    <scope>NUCLEOTIDE SEQUENCE [LARGE SCALE GENOMIC DNA]</scope>
    <source>
        <strain evidence="4">JCM 17919</strain>
    </source>
</reference>
<proteinExistence type="predicted"/>
<organism evidence="3 4">
    <name type="scientific">Flaviaesturariibacter amylovorans</name>
    <dbReference type="NCBI Taxonomy" id="1084520"/>
    <lineage>
        <taxon>Bacteria</taxon>
        <taxon>Pseudomonadati</taxon>
        <taxon>Bacteroidota</taxon>
        <taxon>Chitinophagia</taxon>
        <taxon>Chitinophagales</taxon>
        <taxon>Chitinophagaceae</taxon>
        <taxon>Flaviaestuariibacter</taxon>
    </lineage>
</organism>